<dbReference type="InterPro" id="IPR011006">
    <property type="entry name" value="CheY-like_superfamily"/>
</dbReference>
<feature type="modified residue" description="4-aspartylphosphate" evidence="4">
    <location>
        <position position="54"/>
    </location>
</feature>
<dbReference type="SMART" id="SM00342">
    <property type="entry name" value="HTH_ARAC"/>
    <property type="match status" value="1"/>
</dbReference>
<dbReference type="CDD" id="cd17536">
    <property type="entry name" value="REC_YesN-like"/>
    <property type="match status" value="1"/>
</dbReference>
<accession>A0ABU3HD21</accession>
<organism evidence="7 8">
    <name type="scientific">Paenibacillus forsythiae</name>
    <dbReference type="NCBI Taxonomy" id="365616"/>
    <lineage>
        <taxon>Bacteria</taxon>
        <taxon>Bacillati</taxon>
        <taxon>Bacillota</taxon>
        <taxon>Bacilli</taxon>
        <taxon>Bacillales</taxon>
        <taxon>Paenibacillaceae</taxon>
        <taxon>Paenibacillus</taxon>
    </lineage>
</organism>
<dbReference type="InterPro" id="IPR009057">
    <property type="entry name" value="Homeodomain-like_sf"/>
</dbReference>
<feature type="domain" description="Response regulatory" evidence="6">
    <location>
        <begin position="3"/>
        <end position="119"/>
    </location>
</feature>
<dbReference type="InterPro" id="IPR020449">
    <property type="entry name" value="Tscrpt_reg_AraC-type_HTH"/>
</dbReference>
<evidence type="ECO:0000313" key="8">
    <source>
        <dbReference type="Proteomes" id="UP001248709"/>
    </source>
</evidence>
<evidence type="ECO:0000259" key="6">
    <source>
        <dbReference type="PROSITE" id="PS50110"/>
    </source>
</evidence>
<dbReference type="PANTHER" id="PTHR43280">
    <property type="entry name" value="ARAC-FAMILY TRANSCRIPTIONAL REGULATOR"/>
    <property type="match status" value="1"/>
</dbReference>
<evidence type="ECO:0000256" key="3">
    <source>
        <dbReference type="ARBA" id="ARBA00023163"/>
    </source>
</evidence>
<gene>
    <name evidence="7" type="ORF">J2Z22_004299</name>
</gene>
<dbReference type="Pfam" id="PF12833">
    <property type="entry name" value="HTH_18"/>
    <property type="match status" value="1"/>
</dbReference>
<dbReference type="PANTHER" id="PTHR43280:SF28">
    <property type="entry name" value="HTH-TYPE TRANSCRIPTIONAL ACTIVATOR RHAS"/>
    <property type="match status" value="1"/>
</dbReference>
<evidence type="ECO:0000259" key="5">
    <source>
        <dbReference type="PROSITE" id="PS01124"/>
    </source>
</evidence>
<keyword evidence="8" id="KW-1185">Reference proteome</keyword>
<protein>
    <submittedName>
        <fullName evidence="7">Two-component system response regulator YesN</fullName>
    </submittedName>
</protein>
<dbReference type="EMBL" id="JAUSUY010000025">
    <property type="protein sequence ID" value="MDT3428706.1"/>
    <property type="molecule type" value="Genomic_DNA"/>
</dbReference>
<dbReference type="RefSeq" id="WP_025702329.1">
    <property type="nucleotide sequence ID" value="NZ_JAUSUY010000025.1"/>
</dbReference>
<evidence type="ECO:0000256" key="1">
    <source>
        <dbReference type="ARBA" id="ARBA00023015"/>
    </source>
</evidence>
<dbReference type="Gene3D" id="3.40.50.2300">
    <property type="match status" value="1"/>
</dbReference>
<evidence type="ECO:0000256" key="2">
    <source>
        <dbReference type="ARBA" id="ARBA00023125"/>
    </source>
</evidence>
<comment type="caution">
    <text evidence="7">The sequence shown here is derived from an EMBL/GenBank/DDBJ whole genome shotgun (WGS) entry which is preliminary data.</text>
</comment>
<feature type="domain" description="HTH araC/xylS-type" evidence="5">
    <location>
        <begin position="415"/>
        <end position="513"/>
    </location>
</feature>
<dbReference type="PROSITE" id="PS50110">
    <property type="entry name" value="RESPONSE_REGULATORY"/>
    <property type="match status" value="1"/>
</dbReference>
<dbReference type="PRINTS" id="PR00032">
    <property type="entry name" value="HTHARAC"/>
</dbReference>
<dbReference type="PROSITE" id="PS01124">
    <property type="entry name" value="HTH_ARAC_FAMILY_2"/>
    <property type="match status" value="1"/>
</dbReference>
<dbReference type="SUPFAM" id="SSF52172">
    <property type="entry name" value="CheY-like"/>
    <property type="match status" value="1"/>
</dbReference>
<dbReference type="Gene3D" id="1.10.10.60">
    <property type="entry name" value="Homeodomain-like"/>
    <property type="match status" value="2"/>
</dbReference>
<dbReference type="Proteomes" id="UP001248709">
    <property type="component" value="Unassembled WGS sequence"/>
</dbReference>
<sequence length="522" mass="59851">MYRVLIVDDEPIIRNGISAFIDWEKEGASVEECANGAEALARLESRGCDILITDIKMPVMDGIELMRRALALCPWIKVILISNYSDFNYVKEGLKLGAVDYLLKLTLQRDDLLAVLHRSISMLEEERRKVVELKSYQQSALYLERKRAEQEIKRLIVQEQPLSPSTIWVPSWLDHSYACVYLMLDSAEEWKENHGYLYVQLLLEELQEAFYEHWEEGSALLAAESSLFLIFPDPEREAGNWLLQWKERVEAEWGISTSVGFAVKRGARRILPGYFGSRSACQRRFFEGIGGLYTAREAENHVAAADPLNDYDWEPFFEMIRGGEPASFAVDLAMERWKSMNLSPEQVQQEAISLLTEACRLHADTGALLPERYEQLRKTETLEQLAAFMSGELEAIGKSFIPKLLDNGYGGQLITKALEYIASHYTENLTLQSVADTVHLSKSYFSLLFKKQTERTFIDYLIELRIREAKRLLTQLDSRISDVAKAAGFKDVKYFSKVFKKSTGLTPMEYRESTRCQLFLAE</sequence>
<keyword evidence="1" id="KW-0805">Transcription regulation</keyword>
<evidence type="ECO:0000313" key="7">
    <source>
        <dbReference type="EMBL" id="MDT3428706.1"/>
    </source>
</evidence>
<reference evidence="7 8" key="1">
    <citation type="submission" date="2023-07" db="EMBL/GenBank/DDBJ databases">
        <title>Genomic Encyclopedia of Type Strains, Phase IV (KMG-IV): sequencing the most valuable type-strain genomes for metagenomic binning, comparative biology and taxonomic classification.</title>
        <authorList>
            <person name="Goeker M."/>
        </authorList>
    </citation>
    <scope>NUCLEOTIDE SEQUENCE [LARGE SCALE GENOMIC DNA]</scope>
    <source>
        <strain evidence="7 8">T98</strain>
    </source>
</reference>
<proteinExistence type="predicted"/>
<dbReference type="InterPro" id="IPR001789">
    <property type="entry name" value="Sig_transdc_resp-reg_receiver"/>
</dbReference>
<dbReference type="InterPro" id="IPR018060">
    <property type="entry name" value="HTH_AraC"/>
</dbReference>
<keyword evidence="2" id="KW-0238">DNA-binding</keyword>
<keyword evidence="4" id="KW-0597">Phosphoprotein</keyword>
<dbReference type="SMART" id="SM00448">
    <property type="entry name" value="REC"/>
    <property type="match status" value="1"/>
</dbReference>
<evidence type="ECO:0000256" key="4">
    <source>
        <dbReference type="PROSITE-ProRule" id="PRU00169"/>
    </source>
</evidence>
<keyword evidence="3" id="KW-0804">Transcription</keyword>
<dbReference type="Pfam" id="PF00072">
    <property type="entry name" value="Response_reg"/>
    <property type="match status" value="1"/>
</dbReference>
<name>A0ABU3HD21_9BACL</name>
<dbReference type="SUPFAM" id="SSF46689">
    <property type="entry name" value="Homeodomain-like"/>
    <property type="match status" value="2"/>
</dbReference>